<keyword evidence="4" id="KW-1185">Reference proteome</keyword>
<reference evidence="3" key="3">
    <citation type="submission" date="2015-04" db="UniProtKB">
        <authorList>
            <consortium name="EnsemblPlants"/>
        </authorList>
    </citation>
    <scope>IDENTIFICATION</scope>
    <source>
        <strain evidence="3">cv. Jemalong A17</strain>
    </source>
</reference>
<proteinExistence type="predicted"/>
<feature type="region of interest" description="Disordered" evidence="1">
    <location>
        <begin position="130"/>
        <end position="167"/>
    </location>
</feature>
<feature type="compositionally biased region" description="Low complexity" evidence="1">
    <location>
        <begin position="130"/>
        <end position="150"/>
    </location>
</feature>
<evidence type="ECO:0000313" key="4">
    <source>
        <dbReference type="Proteomes" id="UP000002051"/>
    </source>
</evidence>
<sequence length="167" mass="18975">MCDLGASVSFLKSTRMTLQLADRFIIYPTIILEDIPIKVGKIYIPTDFVVVDIEEDSQILILLERPFLGTAGAVIDVKNECFLASFAHDDPFDPFLRYFYRQASDVKRALCGRQPIEHQAPNFNDYAWTQQQMQQQPTTSTTSTTTYNFNDIDDNSGNDNNNNDFAS</sequence>
<accession>A0A072V7U7</accession>
<dbReference type="HOGENOM" id="CLU_1596945_0_0_1"/>
<feature type="compositionally biased region" description="Low complexity" evidence="1">
    <location>
        <begin position="157"/>
        <end position="167"/>
    </location>
</feature>
<dbReference type="EnsemblPlants" id="KEH38134">
    <property type="protein sequence ID" value="KEH38134"/>
    <property type="gene ID" value="MTR_2g461860"/>
</dbReference>
<organism evidence="2 4">
    <name type="scientific">Medicago truncatula</name>
    <name type="common">Barrel medic</name>
    <name type="synonym">Medicago tribuloides</name>
    <dbReference type="NCBI Taxonomy" id="3880"/>
    <lineage>
        <taxon>Eukaryota</taxon>
        <taxon>Viridiplantae</taxon>
        <taxon>Streptophyta</taxon>
        <taxon>Embryophyta</taxon>
        <taxon>Tracheophyta</taxon>
        <taxon>Spermatophyta</taxon>
        <taxon>Magnoliopsida</taxon>
        <taxon>eudicotyledons</taxon>
        <taxon>Gunneridae</taxon>
        <taxon>Pentapetalae</taxon>
        <taxon>rosids</taxon>
        <taxon>fabids</taxon>
        <taxon>Fabales</taxon>
        <taxon>Fabaceae</taxon>
        <taxon>Papilionoideae</taxon>
        <taxon>50 kb inversion clade</taxon>
        <taxon>NPAAA clade</taxon>
        <taxon>Hologalegina</taxon>
        <taxon>IRL clade</taxon>
        <taxon>Trifolieae</taxon>
        <taxon>Medicago</taxon>
    </lineage>
</organism>
<evidence type="ECO:0000313" key="3">
    <source>
        <dbReference type="EnsemblPlants" id="KEH38134"/>
    </source>
</evidence>
<dbReference type="InterPro" id="IPR021109">
    <property type="entry name" value="Peptidase_aspartic_dom_sf"/>
</dbReference>
<protein>
    <submittedName>
        <fullName evidence="2 3">Uncharacterized protein</fullName>
    </submittedName>
</protein>
<dbReference type="Gene3D" id="2.40.70.10">
    <property type="entry name" value="Acid Proteases"/>
    <property type="match status" value="1"/>
</dbReference>
<dbReference type="PANTHER" id="PTHR33067:SF31">
    <property type="entry name" value="RNA-DIRECTED DNA POLYMERASE"/>
    <property type="match status" value="1"/>
</dbReference>
<evidence type="ECO:0000256" key="1">
    <source>
        <dbReference type="SAM" id="MobiDB-lite"/>
    </source>
</evidence>
<dbReference type="Proteomes" id="UP000002051">
    <property type="component" value="Chromosome 2"/>
</dbReference>
<reference evidence="2 4" key="1">
    <citation type="journal article" date="2011" name="Nature">
        <title>The Medicago genome provides insight into the evolution of rhizobial symbioses.</title>
        <authorList>
            <person name="Young N.D."/>
            <person name="Debelle F."/>
            <person name="Oldroyd G.E."/>
            <person name="Geurts R."/>
            <person name="Cannon S.B."/>
            <person name="Udvardi M.K."/>
            <person name="Benedito V.A."/>
            <person name="Mayer K.F."/>
            <person name="Gouzy J."/>
            <person name="Schoof H."/>
            <person name="Van de Peer Y."/>
            <person name="Proost S."/>
            <person name="Cook D.R."/>
            <person name="Meyers B.C."/>
            <person name="Spannagl M."/>
            <person name="Cheung F."/>
            <person name="De Mita S."/>
            <person name="Krishnakumar V."/>
            <person name="Gundlach H."/>
            <person name="Zhou S."/>
            <person name="Mudge J."/>
            <person name="Bharti A.K."/>
            <person name="Murray J.D."/>
            <person name="Naoumkina M.A."/>
            <person name="Rosen B."/>
            <person name="Silverstein K.A."/>
            <person name="Tang H."/>
            <person name="Rombauts S."/>
            <person name="Zhao P.X."/>
            <person name="Zhou P."/>
            <person name="Barbe V."/>
            <person name="Bardou P."/>
            <person name="Bechner M."/>
            <person name="Bellec A."/>
            <person name="Berger A."/>
            <person name="Berges H."/>
            <person name="Bidwell S."/>
            <person name="Bisseling T."/>
            <person name="Choisne N."/>
            <person name="Couloux A."/>
            <person name="Denny R."/>
            <person name="Deshpande S."/>
            <person name="Dai X."/>
            <person name="Doyle J.J."/>
            <person name="Dudez A.M."/>
            <person name="Farmer A.D."/>
            <person name="Fouteau S."/>
            <person name="Franken C."/>
            <person name="Gibelin C."/>
            <person name="Gish J."/>
            <person name="Goldstein S."/>
            <person name="Gonzalez A.J."/>
            <person name="Green P.J."/>
            <person name="Hallab A."/>
            <person name="Hartog M."/>
            <person name="Hua A."/>
            <person name="Humphray S.J."/>
            <person name="Jeong D.H."/>
            <person name="Jing Y."/>
            <person name="Jocker A."/>
            <person name="Kenton S.M."/>
            <person name="Kim D.J."/>
            <person name="Klee K."/>
            <person name="Lai H."/>
            <person name="Lang C."/>
            <person name="Lin S."/>
            <person name="Macmil S.L."/>
            <person name="Magdelenat G."/>
            <person name="Matthews L."/>
            <person name="McCorrison J."/>
            <person name="Monaghan E.L."/>
            <person name="Mun J.H."/>
            <person name="Najar F.Z."/>
            <person name="Nicholson C."/>
            <person name="Noirot C."/>
            <person name="O'Bleness M."/>
            <person name="Paule C.R."/>
            <person name="Poulain J."/>
            <person name="Prion F."/>
            <person name="Qin B."/>
            <person name="Qu C."/>
            <person name="Retzel E.F."/>
            <person name="Riddle C."/>
            <person name="Sallet E."/>
            <person name="Samain S."/>
            <person name="Samson N."/>
            <person name="Sanders I."/>
            <person name="Saurat O."/>
            <person name="Scarpelli C."/>
            <person name="Schiex T."/>
            <person name="Segurens B."/>
            <person name="Severin A.J."/>
            <person name="Sherrier D.J."/>
            <person name="Shi R."/>
            <person name="Sims S."/>
            <person name="Singer S.R."/>
            <person name="Sinharoy S."/>
            <person name="Sterck L."/>
            <person name="Viollet A."/>
            <person name="Wang B.B."/>
            <person name="Wang K."/>
            <person name="Wang M."/>
            <person name="Wang X."/>
            <person name="Warfsmann J."/>
            <person name="Weissenbach J."/>
            <person name="White D.D."/>
            <person name="White J.D."/>
            <person name="Wiley G.B."/>
            <person name="Wincker P."/>
            <person name="Xing Y."/>
            <person name="Yang L."/>
            <person name="Yao Z."/>
            <person name="Ying F."/>
            <person name="Zhai J."/>
            <person name="Zhou L."/>
            <person name="Zuber A."/>
            <person name="Denarie J."/>
            <person name="Dixon R.A."/>
            <person name="May G.D."/>
            <person name="Schwartz D.C."/>
            <person name="Rogers J."/>
            <person name="Quetier F."/>
            <person name="Town C.D."/>
            <person name="Roe B.A."/>
        </authorList>
    </citation>
    <scope>NUCLEOTIDE SEQUENCE [LARGE SCALE GENOMIC DNA]</scope>
    <source>
        <strain evidence="2">A17</strain>
        <strain evidence="3 4">cv. Jemalong A17</strain>
    </source>
</reference>
<reference evidence="2 4" key="2">
    <citation type="journal article" date="2014" name="BMC Genomics">
        <title>An improved genome release (version Mt4.0) for the model legume Medicago truncatula.</title>
        <authorList>
            <person name="Tang H."/>
            <person name="Krishnakumar V."/>
            <person name="Bidwell S."/>
            <person name="Rosen B."/>
            <person name="Chan A."/>
            <person name="Zhou S."/>
            <person name="Gentzbittel L."/>
            <person name="Childs K.L."/>
            <person name="Yandell M."/>
            <person name="Gundlach H."/>
            <person name="Mayer K.F."/>
            <person name="Schwartz D.C."/>
            <person name="Town C.D."/>
        </authorList>
    </citation>
    <scope>GENOME REANNOTATION</scope>
    <source>
        <strain evidence="2">A17</strain>
        <strain evidence="3 4">cv. Jemalong A17</strain>
    </source>
</reference>
<name>A0A072V7U7_MEDTR</name>
<evidence type="ECO:0000313" key="2">
    <source>
        <dbReference type="EMBL" id="KEH38134.1"/>
    </source>
</evidence>
<dbReference type="EMBL" id="CM001218">
    <property type="protein sequence ID" value="KEH38134.1"/>
    <property type="molecule type" value="Genomic_DNA"/>
</dbReference>
<dbReference type="AlphaFoldDB" id="A0A072V7U7"/>
<dbReference type="PANTHER" id="PTHR33067">
    <property type="entry name" value="RNA-DIRECTED DNA POLYMERASE-RELATED"/>
    <property type="match status" value="1"/>
</dbReference>
<gene>
    <name evidence="2" type="ordered locus">MTR_2g461860</name>
</gene>